<dbReference type="AlphaFoldDB" id="M7TMQ9"/>
<evidence type="ECO:0000313" key="3">
    <source>
        <dbReference type="EMBL" id="EMR71181.1"/>
    </source>
</evidence>
<keyword evidence="2" id="KW-0732">Signal</keyword>
<name>M7TMQ9_EUTLA</name>
<organism evidence="3 4">
    <name type="scientific">Eutypa lata (strain UCR-EL1)</name>
    <name type="common">Grapevine dieback disease fungus</name>
    <name type="synonym">Eutypa armeniacae</name>
    <dbReference type="NCBI Taxonomy" id="1287681"/>
    <lineage>
        <taxon>Eukaryota</taxon>
        <taxon>Fungi</taxon>
        <taxon>Dikarya</taxon>
        <taxon>Ascomycota</taxon>
        <taxon>Pezizomycotina</taxon>
        <taxon>Sordariomycetes</taxon>
        <taxon>Xylariomycetidae</taxon>
        <taxon>Xylariales</taxon>
        <taxon>Diatrypaceae</taxon>
        <taxon>Eutypa</taxon>
    </lineage>
</organism>
<keyword evidence="4" id="KW-1185">Reference proteome</keyword>
<dbReference type="HOGENOM" id="CLU_2320368_0_0_1"/>
<protein>
    <submittedName>
        <fullName evidence="3">Uncharacterized protein</fullName>
    </submittedName>
</protein>
<dbReference type="KEGG" id="ela:UCREL1_1768"/>
<proteinExistence type="predicted"/>
<evidence type="ECO:0000256" key="1">
    <source>
        <dbReference type="SAM" id="MobiDB-lite"/>
    </source>
</evidence>
<reference evidence="4" key="1">
    <citation type="journal article" date="2013" name="Genome Announc.">
        <title>Draft genome sequence of the grapevine dieback fungus Eutypa lata UCR-EL1.</title>
        <authorList>
            <person name="Blanco-Ulate B."/>
            <person name="Rolshausen P.E."/>
            <person name="Cantu D."/>
        </authorList>
    </citation>
    <scope>NUCLEOTIDE SEQUENCE [LARGE SCALE GENOMIC DNA]</scope>
    <source>
        <strain evidence="4">UCR-EL1</strain>
    </source>
</reference>
<evidence type="ECO:0000313" key="4">
    <source>
        <dbReference type="Proteomes" id="UP000012174"/>
    </source>
</evidence>
<dbReference type="Proteomes" id="UP000012174">
    <property type="component" value="Unassembled WGS sequence"/>
</dbReference>
<feature type="signal peptide" evidence="2">
    <location>
        <begin position="1"/>
        <end position="18"/>
    </location>
</feature>
<sequence length="99" mass="9929">MQFTITTLLSLLAATVVAAPVGPDVTALTRPLDQALEEVGRHTPPAMGKPNEFLNQTTTTSTPSSSKGGAAGGLDGLLGGLTGGLGLKKARGVMNSTLL</sequence>
<dbReference type="EMBL" id="KB705687">
    <property type="protein sequence ID" value="EMR71181.1"/>
    <property type="molecule type" value="Genomic_DNA"/>
</dbReference>
<gene>
    <name evidence="3" type="ORF">UCREL1_1768</name>
</gene>
<accession>M7TMQ9</accession>
<evidence type="ECO:0000256" key="2">
    <source>
        <dbReference type="SAM" id="SignalP"/>
    </source>
</evidence>
<feature type="compositionally biased region" description="Low complexity" evidence="1">
    <location>
        <begin position="57"/>
        <end position="68"/>
    </location>
</feature>
<feature type="region of interest" description="Disordered" evidence="1">
    <location>
        <begin position="39"/>
        <end position="73"/>
    </location>
</feature>
<feature type="chain" id="PRO_5004085860" evidence="2">
    <location>
        <begin position="19"/>
        <end position="99"/>
    </location>
</feature>